<name>A0AA36N6Y2_9DINO</name>
<comment type="caution">
    <text evidence="2">The sequence shown here is derived from an EMBL/GenBank/DDBJ whole genome shotgun (WGS) entry which is preliminary data.</text>
</comment>
<keyword evidence="3" id="KW-1185">Reference proteome</keyword>
<reference evidence="2" key="1">
    <citation type="submission" date="2023-08" db="EMBL/GenBank/DDBJ databases">
        <authorList>
            <person name="Chen Y."/>
            <person name="Shah S."/>
            <person name="Dougan E. K."/>
            <person name="Thang M."/>
            <person name="Chan C."/>
        </authorList>
    </citation>
    <scope>NUCLEOTIDE SEQUENCE</scope>
</reference>
<evidence type="ECO:0000256" key="1">
    <source>
        <dbReference type="SAM" id="MobiDB-lite"/>
    </source>
</evidence>
<gene>
    <name evidence="2" type="ORF">EVOR1521_LOCUS24376</name>
</gene>
<evidence type="ECO:0000313" key="2">
    <source>
        <dbReference type="EMBL" id="CAJ1401180.1"/>
    </source>
</evidence>
<protein>
    <submittedName>
        <fullName evidence="2">Uncharacterized protein</fullName>
    </submittedName>
</protein>
<dbReference type="Proteomes" id="UP001178507">
    <property type="component" value="Unassembled WGS sequence"/>
</dbReference>
<dbReference type="AlphaFoldDB" id="A0AA36N6Y2"/>
<proteinExistence type="predicted"/>
<feature type="compositionally biased region" description="Basic residues" evidence="1">
    <location>
        <begin position="25"/>
        <end position="42"/>
    </location>
</feature>
<evidence type="ECO:0000313" key="3">
    <source>
        <dbReference type="Proteomes" id="UP001178507"/>
    </source>
</evidence>
<organism evidence="2 3">
    <name type="scientific">Effrenium voratum</name>
    <dbReference type="NCBI Taxonomy" id="2562239"/>
    <lineage>
        <taxon>Eukaryota</taxon>
        <taxon>Sar</taxon>
        <taxon>Alveolata</taxon>
        <taxon>Dinophyceae</taxon>
        <taxon>Suessiales</taxon>
        <taxon>Symbiodiniaceae</taxon>
        <taxon>Effrenium</taxon>
    </lineage>
</organism>
<accession>A0AA36N6Y2</accession>
<sequence>MRQDRARRDRHRAGAGGLVAAPRRGAPRRRRAPHRGERRKQREAKSAEITRLQREVRHYQRRMQGLEQYWEQFFDAELAAEVIDLLAAEQRARQLEQEIQQLLRSSAPAAAYAGPIFLEGEGRLQLAPLPQLIAAADAHRRLYQVEMDHRRELNEMTDFCNGKIAEKDDSIMGLIEQKVGEVVQTKFDRSEQASWSTIAYMINQSRERLDSAAAAKEAKEKAEAEAKEKATPAT</sequence>
<feature type="region of interest" description="Disordered" evidence="1">
    <location>
        <begin position="1"/>
        <end position="46"/>
    </location>
</feature>
<feature type="region of interest" description="Disordered" evidence="1">
    <location>
        <begin position="210"/>
        <end position="234"/>
    </location>
</feature>
<dbReference type="EMBL" id="CAUJNA010003403">
    <property type="protein sequence ID" value="CAJ1401180.1"/>
    <property type="molecule type" value="Genomic_DNA"/>
</dbReference>